<sequence length="85" mass="9737">MERRGADKLVVDGELHRDQRAQQQIDAQRDGTGTQLGDDVILGAVFCRLLTMDAPLPEWRTLDEGSLCLYFPFSLPLAFSWWRGW</sequence>
<gene>
    <name evidence="1" type="ORF">EYF80_009570</name>
</gene>
<comment type="caution">
    <text evidence="1">The sequence shown here is derived from an EMBL/GenBank/DDBJ whole genome shotgun (WGS) entry which is preliminary data.</text>
</comment>
<proteinExistence type="predicted"/>
<dbReference type="AlphaFoldDB" id="A0A4Z2IQQ4"/>
<dbReference type="Proteomes" id="UP000314294">
    <property type="component" value="Unassembled WGS sequence"/>
</dbReference>
<organism evidence="1 2">
    <name type="scientific">Liparis tanakae</name>
    <name type="common">Tanaka's snailfish</name>
    <dbReference type="NCBI Taxonomy" id="230148"/>
    <lineage>
        <taxon>Eukaryota</taxon>
        <taxon>Metazoa</taxon>
        <taxon>Chordata</taxon>
        <taxon>Craniata</taxon>
        <taxon>Vertebrata</taxon>
        <taxon>Euteleostomi</taxon>
        <taxon>Actinopterygii</taxon>
        <taxon>Neopterygii</taxon>
        <taxon>Teleostei</taxon>
        <taxon>Neoteleostei</taxon>
        <taxon>Acanthomorphata</taxon>
        <taxon>Eupercaria</taxon>
        <taxon>Perciformes</taxon>
        <taxon>Cottioidei</taxon>
        <taxon>Cottales</taxon>
        <taxon>Liparidae</taxon>
        <taxon>Liparis</taxon>
    </lineage>
</organism>
<keyword evidence="2" id="KW-1185">Reference proteome</keyword>
<dbReference type="EMBL" id="SRLO01000056">
    <property type="protein sequence ID" value="TNN80245.1"/>
    <property type="molecule type" value="Genomic_DNA"/>
</dbReference>
<evidence type="ECO:0000313" key="1">
    <source>
        <dbReference type="EMBL" id="TNN80245.1"/>
    </source>
</evidence>
<reference evidence="1 2" key="1">
    <citation type="submission" date="2019-03" db="EMBL/GenBank/DDBJ databases">
        <title>First draft genome of Liparis tanakae, snailfish: a comprehensive survey of snailfish specific genes.</title>
        <authorList>
            <person name="Kim W."/>
            <person name="Song I."/>
            <person name="Jeong J.-H."/>
            <person name="Kim D."/>
            <person name="Kim S."/>
            <person name="Ryu S."/>
            <person name="Song J.Y."/>
            <person name="Lee S.K."/>
        </authorList>
    </citation>
    <scope>NUCLEOTIDE SEQUENCE [LARGE SCALE GENOMIC DNA]</scope>
    <source>
        <tissue evidence="1">Muscle</tissue>
    </source>
</reference>
<accession>A0A4Z2IQQ4</accession>
<protein>
    <submittedName>
        <fullName evidence="1">Uncharacterized protein</fullName>
    </submittedName>
</protein>
<name>A0A4Z2IQQ4_9TELE</name>
<evidence type="ECO:0000313" key="2">
    <source>
        <dbReference type="Proteomes" id="UP000314294"/>
    </source>
</evidence>